<evidence type="ECO:0000256" key="3">
    <source>
        <dbReference type="ARBA" id="ARBA00023274"/>
    </source>
</evidence>
<dbReference type="AlphaFoldDB" id="A0A4Q9KQ74"/>
<comment type="caution">
    <text evidence="6">The sequence shown here is derived from an EMBL/GenBank/DDBJ whole genome shotgun (WGS) entry which is preliminary data.</text>
</comment>
<dbReference type="VEuPathDB" id="MicrosporidiaDB:CWI38_2652p0010"/>
<dbReference type="Pfam" id="PF16906">
    <property type="entry name" value="Ribosomal_L26"/>
    <property type="match status" value="1"/>
</dbReference>
<dbReference type="OrthoDB" id="1688503at2759"/>
<dbReference type="CDD" id="cd06089">
    <property type="entry name" value="KOW_RPL26"/>
    <property type="match status" value="1"/>
</dbReference>
<dbReference type="VEuPathDB" id="MicrosporidiaDB:CWI37_2731p0020"/>
<dbReference type="Pfam" id="PF00467">
    <property type="entry name" value="KOW"/>
    <property type="match status" value="1"/>
</dbReference>
<dbReference type="InterPro" id="IPR005824">
    <property type="entry name" value="KOW"/>
</dbReference>
<feature type="domain" description="KOW" evidence="5">
    <location>
        <begin position="48"/>
        <end position="75"/>
    </location>
</feature>
<dbReference type="Proteomes" id="UP000292282">
    <property type="component" value="Unassembled WGS sequence"/>
</dbReference>
<feature type="compositionally biased region" description="Basic residues" evidence="4">
    <location>
        <begin position="10"/>
        <end position="19"/>
    </location>
</feature>
<dbReference type="GO" id="GO:0003723">
    <property type="term" value="F:RNA binding"/>
    <property type="evidence" value="ECO:0007669"/>
    <property type="project" value="InterPro"/>
</dbReference>
<organism evidence="6 9">
    <name type="scientific">Hamiltosporidium tvaerminnensis</name>
    <dbReference type="NCBI Taxonomy" id="1176355"/>
    <lineage>
        <taxon>Eukaryota</taxon>
        <taxon>Fungi</taxon>
        <taxon>Fungi incertae sedis</taxon>
        <taxon>Microsporidia</taxon>
        <taxon>Dubosqiidae</taxon>
        <taxon>Hamiltosporidium</taxon>
    </lineage>
</organism>
<dbReference type="NCBIfam" id="TIGR01080">
    <property type="entry name" value="rplX_A_E"/>
    <property type="match status" value="1"/>
</dbReference>
<dbReference type="EMBL" id="PITK01002652">
    <property type="protein sequence ID" value="TBU06050.1"/>
    <property type="molecule type" value="Genomic_DNA"/>
</dbReference>
<dbReference type="InterPro" id="IPR008991">
    <property type="entry name" value="Translation_prot_SH3-like_sf"/>
</dbReference>
<feature type="region of interest" description="Disordered" evidence="4">
    <location>
        <begin position="1"/>
        <end position="25"/>
    </location>
</feature>
<keyword evidence="8" id="KW-1185">Reference proteome</keyword>
<protein>
    <submittedName>
        <fullName evidence="6">Ribosomal protein L26</fullName>
    </submittedName>
</protein>
<dbReference type="InterPro" id="IPR041988">
    <property type="entry name" value="Ribosomal_uL24_KOW"/>
</dbReference>
<dbReference type="Gene3D" id="2.30.30.30">
    <property type="match status" value="1"/>
</dbReference>
<evidence type="ECO:0000313" key="7">
    <source>
        <dbReference type="EMBL" id="TBU06050.1"/>
    </source>
</evidence>
<name>A0A4Q9KQ74_9MICR</name>
<keyword evidence="3" id="KW-0687">Ribonucleoprotein</keyword>
<evidence type="ECO:0000256" key="2">
    <source>
        <dbReference type="ARBA" id="ARBA00022980"/>
    </source>
</evidence>
<dbReference type="STRING" id="1176355.A0A4Q9KQ74"/>
<dbReference type="PANTHER" id="PTHR11143">
    <property type="entry name" value="60S RIBOSOMAL PROTEIN L26 FAMILY MEMBER"/>
    <property type="match status" value="1"/>
</dbReference>
<evidence type="ECO:0000313" key="8">
    <source>
        <dbReference type="Proteomes" id="UP000292282"/>
    </source>
</evidence>
<dbReference type="InterPro" id="IPR005756">
    <property type="entry name" value="Ribosomal_uL24_euk/arc"/>
</dbReference>
<evidence type="ECO:0000259" key="5">
    <source>
        <dbReference type="SMART" id="SM00739"/>
    </source>
</evidence>
<gene>
    <name evidence="6" type="ORF">CWI37_2731p0020</name>
    <name evidence="7" type="ORF">CWI38_2652p0010</name>
</gene>
<dbReference type="SMART" id="SM00739">
    <property type="entry name" value="KOW"/>
    <property type="match status" value="1"/>
</dbReference>
<dbReference type="GO" id="GO:0003735">
    <property type="term" value="F:structural constituent of ribosome"/>
    <property type="evidence" value="ECO:0007669"/>
    <property type="project" value="InterPro"/>
</dbReference>
<evidence type="ECO:0000313" key="9">
    <source>
        <dbReference type="Proteomes" id="UP000292362"/>
    </source>
</evidence>
<keyword evidence="2 6" id="KW-0689">Ribosomal protein</keyword>
<dbReference type="GO" id="GO:0006412">
    <property type="term" value="P:translation"/>
    <property type="evidence" value="ECO:0007669"/>
    <property type="project" value="InterPro"/>
</dbReference>
<dbReference type="GO" id="GO:0015934">
    <property type="term" value="C:large ribosomal subunit"/>
    <property type="evidence" value="ECO:0007669"/>
    <property type="project" value="InterPro"/>
</dbReference>
<accession>A0A4Q9KQ74</accession>
<sequence length="140" mass="16595">MKFNKQVSSSRRKNRKRHFNASEEDRTKTMKCTLSKELRSLYGMRALPICVNDTVEVMRGQFKSIKGRVVEVIYKTYKVHVESCEVTKKSGQKVFMPIYYSNLRIHKLHIDEERMSYINRMVQSKKKVVEITSDTRLEVQ</sequence>
<proteinExistence type="inferred from homology"/>
<evidence type="ECO:0000256" key="1">
    <source>
        <dbReference type="ARBA" id="ARBA00010618"/>
    </source>
</evidence>
<dbReference type="InterPro" id="IPR014722">
    <property type="entry name" value="Rib_uL2_dom2"/>
</dbReference>
<dbReference type="Proteomes" id="UP000292362">
    <property type="component" value="Unassembled WGS sequence"/>
</dbReference>
<evidence type="ECO:0000313" key="6">
    <source>
        <dbReference type="EMBL" id="TBT96796.1"/>
    </source>
</evidence>
<dbReference type="SUPFAM" id="SSF50104">
    <property type="entry name" value="Translation proteins SH3-like domain"/>
    <property type="match status" value="1"/>
</dbReference>
<evidence type="ECO:0000256" key="4">
    <source>
        <dbReference type="SAM" id="MobiDB-lite"/>
    </source>
</evidence>
<comment type="similarity">
    <text evidence="1">Belongs to the universal ribosomal protein uL24 family.</text>
</comment>
<dbReference type="EMBL" id="PITJ01002731">
    <property type="protein sequence ID" value="TBT96796.1"/>
    <property type="molecule type" value="Genomic_DNA"/>
</dbReference>
<reference evidence="8 9" key="1">
    <citation type="submission" date="2017-12" db="EMBL/GenBank/DDBJ databases">
        <authorList>
            <person name="Pombert J.-F."/>
            <person name="Haag K.L."/>
            <person name="Ebert D."/>
        </authorList>
    </citation>
    <scope>NUCLEOTIDE SEQUENCE [LARGE SCALE GENOMIC DNA]</scope>
    <source>
        <strain evidence="6">FI-OER-3-3</strain>
        <strain evidence="7">IL-G-3</strain>
    </source>
</reference>